<feature type="site" description="Raises pKa of active site His" evidence="4">
    <location>
        <position position="163"/>
    </location>
</feature>
<comment type="similarity">
    <text evidence="4">Belongs to the GART family.</text>
</comment>
<evidence type="ECO:0000259" key="5">
    <source>
        <dbReference type="Pfam" id="PF00551"/>
    </source>
</evidence>
<keyword evidence="3 4" id="KW-0658">Purine biosynthesis</keyword>
<accession>A0A329M369</accession>
<comment type="pathway">
    <text evidence="1 4">Purine metabolism; IMP biosynthesis via de novo pathway; N(2)-formyl-N(1)-(5-phospho-D-ribosyl)glycinamide from N(1)-(5-phospho-D-ribosyl)glycinamide (10-formyl THF route): step 1/1.</text>
</comment>
<gene>
    <name evidence="4" type="primary">purN</name>
    <name evidence="6" type="ORF">DQG23_32095</name>
</gene>
<proteinExistence type="inferred from homology"/>
<dbReference type="GO" id="GO:0004644">
    <property type="term" value="F:phosphoribosylglycinamide formyltransferase activity"/>
    <property type="evidence" value="ECO:0007669"/>
    <property type="project" value="UniProtKB-UniRule"/>
</dbReference>
<dbReference type="PANTHER" id="PTHR43369:SF2">
    <property type="entry name" value="PHOSPHORIBOSYLGLYCINAMIDE FORMYLTRANSFERASE"/>
    <property type="match status" value="1"/>
</dbReference>
<dbReference type="NCBIfam" id="TIGR00639">
    <property type="entry name" value="PurN"/>
    <property type="match status" value="1"/>
</dbReference>
<comment type="caution">
    <text evidence="6">The sequence shown here is derived from an EMBL/GenBank/DDBJ whole genome shotgun (WGS) entry which is preliminary data.</text>
</comment>
<dbReference type="Gene3D" id="3.40.50.170">
    <property type="entry name" value="Formyl transferase, N-terminal domain"/>
    <property type="match status" value="1"/>
</dbReference>
<dbReference type="InterPro" id="IPR002376">
    <property type="entry name" value="Formyl_transf_N"/>
</dbReference>
<feature type="binding site" evidence="4">
    <location>
        <begin position="108"/>
        <end position="111"/>
    </location>
    <ligand>
        <name>(6R)-10-formyltetrahydrofolate</name>
        <dbReference type="ChEBI" id="CHEBI:195366"/>
    </ligand>
</feature>
<dbReference type="HAMAP" id="MF_01930">
    <property type="entry name" value="PurN"/>
    <property type="match status" value="1"/>
</dbReference>
<comment type="function">
    <text evidence="4">Catalyzes the transfer of a formyl group from 10-formyltetrahydrofolate to 5-phospho-ribosyl-glycinamide (GAR), producing 5-phospho-ribosyl-N-formylglycinamide (FGAR) and tetrahydrofolate.</text>
</comment>
<protein>
    <recommendedName>
        <fullName evidence="4">Phosphoribosylglycinamide formyltransferase</fullName>
        <ecNumber evidence="4">2.1.2.2</ecNumber>
    </recommendedName>
    <alternativeName>
        <fullName evidence="4">5'-phosphoribosylglycinamide transformylase</fullName>
    </alternativeName>
    <alternativeName>
        <fullName evidence="4">GAR transformylase</fullName>
        <shortName evidence="4">GART</shortName>
    </alternativeName>
</protein>
<keyword evidence="7" id="KW-1185">Reference proteome</keyword>
<evidence type="ECO:0000256" key="2">
    <source>
        <dbReference type="ARBA" id="ARBA00022679"/>
    </source>
</evidence>
<dbReference type="OrthoDB" id="9806170at2"/>
<dbReference type="EC" id="2.1.2.2" evidence="4"/>
<dbReference type="CDD" id="cd08645">
    <property type="entry name" value="FMT_core_GART"/>
    <property type="match status" value="1"/>
</dbReference>
<reference evidence="6 7" key="1">
    <citation type="journal article" date="2009" name="Int. J. Syst. Evol. Microbiol.">
        <title>Paenibacillus contaminans sp. nov., isolated from a contaminated laboratory plate.</title>
        <authorList>
            <person name="Chou J.H."/>
            <person name="Lee J.H."/>
            <person name="Lin M.C."/>
            <person name="Chang P.S."/>
            <person name="Arun A.B."/>
            <person name="Young C.C."/>
            <person name="Chen W.M."/>
        </authorList>
    </citation>
    <scope>NUCLEOTIDE SEQUENCE [LARGE SCALE GENOMIC DNA]</scope>
    <source>
        <strain evidence="6 7">CKOBP-6</strain>
    </source>
</reference>
<evidence type="ECO:0000313" key="6">
    <source>
        <dbReference type="EMBL" id="RAV14208.1"/>
    </source>
</evidence>
<feature type="active site" description="Proton donor" evidence="4">
    <location>
        <position position="127"/>
    </location>
</feature>
<evidence type="ECO:0000256" key="4">
    <source>
        <dbReference type="HAMAP-Rule" id="MF_01930"/>
    </source>
</evidence>
<name>A0A329M369_9BACL</name>
<dbReference type="InterPro" id="IPR036477">
    <property type="entry name" value="Formyl_transf_N_sf"/>
</dbReference>
<dbReference type="InterPro" id="IPR004607">
    <property type="entry name" value="GART"/>
</dbReference>
<sequence length="220" mass="24443">MRAEEGKQEAVNTERVADSFRIAVFASGNGSNFQALVDAVAAGKLNVTIELLVCDRPQAAVIQRAQKAGIDVFAFRPKEYASREAYETEIVRELDRRGIDLIVLAGYMRILTETIVNPYYGRMINIHPSLLPSFPGVRAIEQAWEHGVKTTGVTVHYVDGGLDSGPIITQRPVEVREEDTLETLETAIHAVEHELLPYTVGLISAGRVRLEDRRVYIARV</sequence>
<dbReference type="FunFam" id="3.40.50.170:FF:000007">
    <property type="entry name" value="Phosphoribosylglycinamide formyltransferase"/>
    <property type="match status" value="1"/>
</dbReference>
<evidence type="ECO:0000256" key="1">
    <source>
        <dbReference type="ARBA" id="ARBA00005054"/>
    </source>
</evidence>
<dbReference type="GO" id="GO:0005829">
    <property type="term" value="C:cytosol"/>
    <property type="evidence" value="ECO:0007669"/>
    <property type="project" value="TreeGrafter"/>
</dbReference>
<comment type="catalytic activity">
    <reaction evidence="4">
        <text>N(1)-(5-phospho-beta-D-ribosyl)glycinamide + (6R)-10-formyltetrahydrofolate = N(2)-formyl-N(1)-(5-phospho-beta-D-ribosyl)glycinamide + (6S)-5,6,7,8-tetrahydrofolate + H(+)</text>
        <dbReference type="Rhea" id="RHEA:15053"/>
        <dbReference type="ChEBI" id="CHEBI:15378"/>
        <dbReference type="ChEBI" id="CHEBI:57453"/>
        <dbReference type="ChEBI" id="CHEBI:143788"/>
        <dbReference type="ChEBI" id="CHEBI:147286"/>
        <dbReference type="ChEBI" id="CHEBI:195366"/>
        <dbReference type="EC" id="2.1.2.2"/>
    </reaction>
</comment>
<feature type="binding site" evidence="4">
    <location>
        <position position="125"/>
    </location>
    <ligand>
        <name>(6R)-10-formyltetrahydrofolate</name>
        <dbReference type="ChEBI" id="CHEBI:195366"/>
    </ligand>
</feature>
<dbReference type="GO" id="GO:0006189">
    <property type="term" value="P:'de novo' IMP biosynthetic process"/>
    <property type="evidence" value="ECO:0007669"/>
    <property type="project" value="UniProtKB-UniRule"/>
</dbReference>
<dbReference type="PANTHER" id="PTHR43369">
    <property type="entry name" value="PHOSPHORIBOSYLGLYCINAMIDE FORMYLTRANSFERASE"/>
    <property type="match status" value="1"/>
</dbReference>
<dbReference type="SUPFAM" id="SSF53328">
    <property type="entry name" value="Formyltransferase"/>
    <property type="match status" value="1"/>
</dbReference>
<dbReference type="RefSeq" id="WP_113035117.1">
    <property type="nucleotide sequence ID" value="NZ_QMFB01000027.1"/>
</dbReference>
<dbReference type="EMBL" id="QMFB01000027">
    <property type="protein sequence ID" value="RAV14208.1"/>
    <property type="molecule type" value="Genomic_DNA"/>
</dbReference>
<evidence type="ECO:0000313" key="7">
    <source>
        <dbReference type="Proteomes" id="UP000250369"/>
    </source>
</evidence>
<dbReference type="UniPathway" id="UPA00074">
    <property type="reaction ID" value="UER00126"/>
</dbReference>
<organism evidence="6 7">
    <name type="scientific">Paenibacillus contaminans</name>
    <dbReference type="NCBI Taxonomy" id="450362"/>
    <lineage>
        <taxon>Bacteria</taxon>
        <taxon>Bacillati</taxon>
        <taxon>Bacillota</taxon>
        <taxon>Bacilli</taxon>
        <taxon>Bacillales</taxon>
        <taxon>Paenibacillaceae</taxon>
        <taxon>Paenibacillus</taxon>
    </lineage>
</organism>
<feature type="domain" description="Formyl transferase N-terminal" evidence="5">
    <location>
        <begin position="21"/>
        <end position="199"/>
    </location>
</feature>
<dbReference type="Pfam" id="PF00551">
    <property type="entry name" value="Formyl_trans_N"/>
    <property type="match status" value="1"/>
</dbReference>
<dbReference type="Proteomes" id="UP000250369">
    <property type="component" value="Unassembled WGS sequence"/>
</dbReference>
<evidence type="ECO:0000256" key="3">
    <source>
        <dbReference type="ARBA" id="ARBA00022755"/>
    </source>
</evidence>
<feature type="binding site" evidence="4">
    <location>
        <begin position="30"/>
        <end position="32"/>
    </location>
    <ligand>
        <name>N(1)-(5-phospho-beta-D-ribosyl)glycinamide</name>
        <dbReference type="ChEBI" id="CHEBI:143788"/>
    </ligand>
</feature>
<keyword evidence="2 4" id="KW-0808">Transferase</keyword>
<feature type="binding site" evidence="4">
    <location>
        <position position="83"/>
    </location>
    <ligand>
        <name>(6R)-10-formyltetrahydrofolate</name>
        <dbReference type="ChEBI" id="CHEBI:195366"/>
    </ligand>
</feature>
<dbReference type="AlphaFoldDB" id="A0A329M369"/>